<keyword evidence="1" id="KW-1133">Transmembrane helix</keyword>
<organism evidence="2">
    <name type="scientific">Siphoviridae sp. ctnsL8</name>
    <dbReference type="NCBI Taxonomy" id="2825666"/>
    <lineage>
        <taxon>Viruses</taxon>
        <taxon>Duplodnaviria</taxon>
        <taxon>Heunggongvirae</taxon>
        <taxon>Uroviricota</taxon>
        <taxon>Caudoviricetes</taxon>
    </lineage>
</organism>
<reference evidence="2" key="1">
    <citation type="journal article" date="2021" name="Proc. Natl. Acad. Sci. U.S.A.">
        <title>A Catalog of Tens of Thousands of Viruses from Human Metagenomes Reveals Hidden Associations with Chronic Diseases.</title>
        <authorList>
            <person name="Tisza M.J."/>
            <person name="Buck C.B."/>
        </authorList>
    </citation>
    <scope>NUCLEOTIDE SEQUENCE</scope>
    <source>
        <strain evidence="2">CtnsL8</strain>
    </source>
</reference>
<evidence type="ECO:0000313" key="2">
    <source>
        <dbReference type="EMBL" id="DAE08265.1"/>
    </source>
</evidence>
<evidence type="ECO:0000256" key="1">
    <source>
        <dbReference type="SAM" id="Phobius"/>
    </source>
</evidence>
<dbReference type="InterPro" id="IPR031612">
    <property type="entry name" value="Phage_holin_Dp1"/>
</dbReference>
<feature type="transmembrane region" description="Helical" evidence="1">
    <location>
        <begin position="15"/>
        <end position="36"/>
    </location>
</feature>
<sequence length="72" mass="7891">MLITNNKVYDTLKEIALTVLPALSVLYLALAGLWGLPYPQQVSGTIMAIDAFLGAILHVSSKQYKEAQEDLK</sequence>
<name>A0A8S5PPA9_9CAUD</name>
<proteinExistence type="predicted"/>
<dbReference type="EMBL" id="BK015467">
    <property type="protein sequence ID" value="DAE08265.1"/>
    <property type="molecule type" value="Genomic_DNA"/>
</dbReference>
<keyword evidence="1" id="KW-0472">Membrane</keyword>
<protein>
    <submittedName>
        <fullName evidence="2">Holin</fullName>
    </submittedName>
</protein>
<keyword evidence="1" id="KW-0812">Transmembrane</keyword>
<dbReference type="Pfam" id="PF16938">
    <property type="entry name" value="Phage_holin_Dp1"/>
    <property type="match status" value="1"/>
</dbReference>
<accession>A0A8S5PPA9</accession>